<keyword evidence="10" id="KW-0833">Ubl conjugation pathway</keyword>
<dbReference type="PROSITE" id="PS50089">
    <property type="entry name" value="ZF_RING_2"/>
    <property type="match status" value="1"/>
</dbReference>
<dbReference type="GO" id="GO:0007219">
    <property type="term" value="P:Notch signaling pathway"/>
    <property type="evidence" value="ECO:0007669"/>
    <property type="project" value="UniProtKB-KW"/>
</dbReference>
<accession>A0A6J8D696</accession>
<dbReference type="EC" id="2.3.2.27" evidence="4"/>
<keyword evidence="6 17" id="KW-0808">Transferase</keyword>
<dbReference type="SMART" id="SM00184">
    <property type="entry name" value="RING"/>
    <property type="match status" value="1"/>
</dbReference>
<dbReference type="InterPro" id="IPR037962">
    <property type="entry name" value="Neuralized"/>
</dbReference>
<feature type="compositionally biased region" description="Polar residues" evidence="14">
    <location>
        <begin position="540"/>
        <end position="549"/>
    </location>
</feature>
<dbReference type="Pfam" id="PF13920">
    <property type="entry name" value="zf-C3HC4_3"/>
    <property type="match status" value="1"/>
</dbReference>
<dbReference type="InterPro" id="IPR006573">
    <property type="entry name" value="NHR_dom"/>
</dbReference>
<protein>
    <recommendedName>
        <fullName evidence="4">RING-type E3 ubiquitin transferase</fullName>
        <ecNumber evidence="4">2.3.2.27</ecNumber>
    </recommendedName>
</protein>
<dbReference type="FunFam" id="2.60.120.920:FF:000005">
    <property type="entry name" value="Putative E3 ubiquitin-protein ligase NEURL1B"/>
    <property type="match status" value="2"/>
</dbReference>
<evidence type="ECO:0000313" key="18">
    <source>
        <dbReference type="Proteomes" id="UP000507470"/>
    </source>
</evidence>
<evidence type="ECO:0000259" key="15">
    <source>
        <dbReference type="PROSITE" id="PS50089"/>
    </source>
</evidence>
<organism evidence="17 18">
    <name type="scientific">Mytilus coruscus</name>
    <name type="common">Sea mussel</name>
    <dbReference type="NCBI Taxonomy" id="42192"/>
    <lineage>
        <taxon>Eukaryota</taxon>
        <taxon>Metazoa</taxon>
        <taxon>Spiralia</taxon>
        <taxon>Lophotrochozoa</taxon>
        <taxon>Mollusca</taxon>
        <taxon>Bivalvia</taxon>
        <taxon>Autobranchia</taxon>
        <taxon>Pteriomorphia</taxon>
        <taxon>Mytilida</taxon>
        <taxon>Mytiloidea</taxon>
        <taxon>Mytilidae</taxon>
        <taxon>Mytilinae</taxon>
        <taxon>Mytilus</taxon>
    </lineage>
</organism>
<evidence type="ECO:0000256" key="3">
    <source>
        <dbReference type="ARBA" id="ARBA00004906"/>
    </source>
</evidence>
<dbReference type="FunFam" id="3.30.40.10:FF:000056">
    <property type="entry name" value="Putative E3 ubiquitin-protein ligase NEURL1B"/>
    <property type="match status" value="1"/>
</dbReference>
<dbReference type="SMART" id="SM00588">
    <property type="entry name" value="NEUZ"/>
    <property type="match status" value="2"/>
</dbReference>
<keyword evidence="9 13" id="KW-0863">Zinc-finger</keyword>
<feature type="domain" description="RING-type" evidence="15">
    <location>
        <begin position="557"/>
        <end position="596"/>
    </location>
</feature>
<evidence type="ECO:0000256" key="9">
    <source>
        <dbReference type="ARBA" id="ARBA00022771"/>
    </source>
</evidence>
<proteinExistence type="predicted"/>
<dbReference type="GO" id="GO:0061630">
    <property type="term" value="F:ubiquitin protein ligase activity"/>
    <property type="evidence" value="ECO:0007669"/>
    <property type="project" value="UniProtKB-EC"/>
</dbReference>
<dbReference type="PANTHER" id="PTHR12429:SF6">
    <property type="entry name" value="PROTEIN NEURALIZED"/>
    <property type="match status" value="1"/>
</dbReference>
<dbReference type="InterPro" id="IPR001841">
    <property type="entry name" value="Znf_RING"/>
</dbReference>
<keyword evidence="18" id="KW-1185">Reference proteome</keyword>
<keyword evidence="8" id="KW-0677">Repeat</keyword>
<dbReference type="Gene3D" id="2.60.120.920">
    <property type="match status" value="2"/>
</dbReference>
<dbReference type="GO" id="GO:0008270">
    <property type="term" value="F:zinc ion binding"/>
    <property type="evidence" value="ECO:0007669"/>
    <property type="project" value="UniProtKB-KW"/>
</dbReference>
<evidence type="ECO:0000256" key="11">
    <source>
        <dbReference type="ARBA" id="ARBA00022833"/>
    </source>
</evidence>
<comment type="pathway">
    <text evidence="3">Protein modification; protein ubiquitination.</text>
</comment>
<evidence type="ECO:0000256" key="7">
    <source>
        <dbReference type="ARBA" id="ARBA00022723"/>
    </source>
</evidence>
<dbReference type="PANTHER" id="PTHR12429">
    <property type="entry name" value="NEURALIZED"/>
    <property type="match status" value="1"/>
</dbReference>
<evidence type="ECO:0000256" key="8">
    <source>
        <dbReference type="ARBA" id="ARBA00022737"/>
    </source>
</evidence>
<comment type="subcellular location">
    <subcellularLocation>
        <location evidence="2">Cytoplasm</location>
    </subcellularLocation>
</comment>
<reference evidence="17 18" key="1">
    <citation type="submission" date="2020-06" db="EMBL/GenBank/DDBJ databases">
        <authorList>
            <person name="Li R."/>
            <person name="Bekaert M."/>
        </authorList>
    </citation>
    <scope>NUCLEOTIDE SEQUENCE [LARGE SCALE GENOMIC DNA]</scope>
    <source>
        <strain evidence="18">wild</strain>
    </source>
</reference>
<evidence type="ECO:0000256" key="4">
    <source>
        <dbReference type="ARBA" id="ARBA00012483"/>
    </source>
</evidence>
<gene>
    <name evidence="17" type="ORF">MCOR_37338</name>
</gene>
<dbReference type="OrthoDB" id="6078042at2759"/>
<evidence type="ECO:0000256" key="2">
    <source>
        <dbReference type="ARBA" id="ARBA00004496"/>
    </source>
</evidence>
<name>A0A6J8D696_MYTCO</name>
<dbReference type="InterPro" id="IPR043136">
    <property type="entry name" value="B30.2/SPRY_sf"/>
</dbReference>
<evidence type="ECO:0000256" key="14">
    <source>
        <dbReference type="SAM" id="MobiDB-lite"/>
    </source>
</evidence>
<dbReference type="GO" id="GO:0005737">
    <property type="term" value="C:cytoplasm"/>
    <property type="evidence" value="ECO:0007669"/>
    <property type="project" value="UniProtKB-SubCell"/>
</dbReference>
<dbReference type="AlphaFoldDB" id="A0A6J8D696"/>
<evidence type="ECO:0000313" key="17">
    <source>
        <dbReference type="EMBL" id="CAC5403446.1"/>
    </source>
</evidence>
<dbReference type="Pfam" id="PF07177">
    <property type="entry name" value="Neuralized"/>
    <property type="match status" value="2"/>
</dbReference>
<keyword evidence="11" id="KW-0862">Zinc</keyword>
<dbReference type="Proteomes" id="UP000507470">
    <property type="component" value="Unassembled WGS sequence"/>
</dbReference>
<evidence type="ECO:0000256" key="6">
    <source>
        <dbReference type="ARBA" id="ARBA00022679"/>
    </source>
</evidence>
<feature type="compositionally biased region" description="Low complexity" evidence="14">
    <location>
        <begin position="523"/>
        <end position="539"/>
    </location>
</feature>
<keyword evidence="7" id="KW-0479">Metal-binding</keyword>
<evidence type="ECO:0000256" key="1">
    <source>
        <dbReference type="ARBA" id="ARBA00000900"/>
    </source>
</evidence>
<dbReference type="EMBL" id="CACVKT020006770">
    <property type="protein sequence ID" value="CAC5403446.1"/>
    <property type="molecule type" value="Genomic_DNA"/>
</dbReference>
<keyword evidence="5" id="KW-0963">Cytoplasm</keyword>
<keyword evidence="12" id="KW-0914">Notch signaling pathway</keyword>
<dbReference type="Gene3D" id="3.30.40.10">
    <property type="entry name" value="Zinc/RING finger domain, C3HC4 (zinc finger)"/>
    <property type="match status" value="1"/>
</dbReference>
<feature type="domain" description="NHR" evidence="16">
    <location>
        <begin position="56"/>
        <end position="211"/>
    </location>
</feature>
<dbReference type="SUPFAM" id="SSF57850">
    <property type="entry name" value="RING/U-box"/>
    <property type="match status" value="1"/>
</dbReference>
<evidence type="ECO:0000256" key="5">
    <source>
        <dbReference type="ARBA" id="ARBA00022490"/>
    </source>
</evidence>
<feature type="domain" description="NHR" evidence="16">
    <location>
        <begin position="294"/>
        <end position="450"/>
    </location>
</feature>
<comment type="catalytic activity">
    <reaction evidence="1">
        <text>S-ubiquitinyl-[E2 ubiquitin-conjugating enzyme]-L-cysteine + [acceptor protein]-L-lysine = [E2 ubiquitin-conjugating enzyme]-L-cysteine + N(6)-ubiquitinyl-[acceptor protein]-L-lysine.</text>
        <dbReference type="EC" id="2.3.2.27"/>
    </reaction>
</comment>
<feature type="region of interest" description="Disordered" evidence="14">
    <location>
        <begin position="523"/>
        <end position="549"/>
    </location>
</feature>
<dbReference type="InterPro" id="IPR013083">
    <property type="entry name" value="Znf_RING/FYVE/PHD"/>
</dbReference>
<evidence type="ECO:0000256" key="13">
    <source>
        <dbReference type="PROSITE-ProRule" id="PRU00175"/>
    </source>
</evidence>
<dbReference type="PROSITE" id="PS51065">
    <property type="entry name" value="NHR"/>
    <property type="match status" value="2"/>
</dbReference>
<sequence>MESVMFDLSKSRKLRKRGSLPELFHAFEGMLFHRRGLVDRRNRFSADLTGVNTDWPIQFHDIHGDNVALSHDKARARRADSFCKSICFSNRPIAINERVYLKFVQTSSSWSGVLRFGFTSLDPGSTQGPDLPRYACPDMTNKPGNWAKALGERYAAINNVLHFWYNRNGDVMFGINGEDIGLFFTGVATNTPLWALMDIYGNTIEIEFVKLGINIVLRDSFKNSGMFLKKKKKKGSEAPLLNNMLNRPSVSMPSEISAITSQMTAMTSETVPPTTVIQSNSLPIKYYTMTRFSLMQWHKLQGKNIEITDPSRTIACRAPEEFCNGYVFSSRPLKCGEKVVLQVLGIDRSYVGGLAVGFTTCSPDSVSQSELPDDADLLLDRMEYWVVNKDVYRSPEIGDELCFHLTNDGEVRYSRNNSKVATLMHVDRTLPLWIFFDIYGNIQKMRCLGVAPHQPPVPPRPRSTSYLTQGPLSVALPRTERQVQPTTQNIANSHASSLQQKQLQEQHAASMVRSISVPSGVYVSSKSSPPVPPKSHSISTPTSPTEKTIPENETSECTVCYEREVNSVLYKCGHVCMCFECAIHVKEKGALCPICRQTIFDVIRIYKT</sequence>
<evidence type="ECO:0000256" key="12">
    <source>
        <dbReference type="ARBA" id="ARBA00022976"/>
    </source>
</evidence>
<keyword evidence="17" id="KW-0012">Acyltransferase</keyword>
<evidence type="ECO:0000259" key="16">
    <source>
        <dbReference type="PROSITE" id="PS51065"/>
    </source>
</evidence>
<dbReference type="CDD" id="cd16647">
    <property type="entry name" value="mRING-HC-C3HC5_NEU1"/>
    <property type="match status" value="1"/>
</dbReference>
<evidence type="ECO:0000256" key="10">
    <source>
        <dbReference type="ARBA" id="ARBA00022786"/>
    </source>
</evidence>